<dbReference type="Proteomes" id="UP000253426">
    <property type="component" value="Unassembled WGS sequence"/>
</dbReference>
<dbReference type="PROSITE" id="PS51318">
    <property type="entry name" value="TAT"/>
    <property type="match status" value="1"/>
</dbReference>
<dbReference type="AlphaFoldDB" id="A0A366HY78"/>
<dbReference type="RefSeq" id="WP_211325447.1">
    <property type="nucleotide sequence ID" value="NZ_QNRR01000001.1"/>
</dbReference>
<evidence type="ECO:0000313" key="2">
    <source>
        <dbReference type="Proteomes" id="UP000253426"/>
    </source>
</evidence>
<dbReference type="Pfam" id="PF07394">
    <property type="entry name" value="DUF1501"/>
    <property type="match status" value="1"/>
</dbReference>
<gene>
    <name evidence="1" type="ORF">DES53_1011070</name>
</gene>
<dbReference type="InterPro" id="IPR017850">
    <property type="entry name" value="Alkaline_phosphatase_core_sf"/>
</dbReference>
<protein>
    <submittedName>
        <fullName evidence="1">Uncharacterized protein DUF1501</fullName>
    </submittedName>
</protein>
<dbReference type="Gene3D" id="3.40.720.10">
    <property type="entry name" value="Alkaline Phosphatase, subunit A"/>
    <property type="match status" value="1"/>
</dbReference>
<proteinExistence type="predicted"/>
<reference evidence="1 2" key="1">
    <citation type="submission" date="2018-06" db="EMBL/GenBank/DDBJ databases">
        <title>Genomic Encyclopedia of Type Strains, Phase IV (KMG-IV): sequencing the most valuable type-strain genomes for metagenomic binning, comparative biology and taxonomic classification.</title>
        <authorList>
            <person name="Goeker M."/>
        </authorList>
    </citation>
    <scope>NUCLEOTIDE SEQUENCE [LARGE SCALE GENOMIC DNA]</scope>
    <source>
        <strain evidence="1 2">DSM 25532</strain>
    </source>
</reference>
<evidence type="ECO:0000313" key="1">
    <source>
        <dbReference type="EMBL" id="RBP48268.1"/>
    </source>
</evidence>
<sequence>MMNTPYTRRQMLQRGSTGFGMAALAGLMSQQQAKAGASEASPAALAHRAKKFASRARSVIFCYMSGGVSHVDSFDPKPLLTKYAGQPMPGEVKRTQFNNNGTVQPAHWAYKQYGQSGIPVSDLFPHMGSVADELCVVRSMTAKFSEHAQGNFFMHTGFPFLGYPSAGAWTSYGLGSDSSDLPGYVVLQSGGAVAPHGGVGLFSNGFLPAVHQASVVRADEGEPVDNIQPREPAAMQRQRLDFIGAMDKNFARSVDNNMHVEAAIKNYEMAWRMQSAVPELCDIAGETEITKKMYGMNDADPKTAAYARQCLLARRLVERGVRFIELSTLGYNIGGGNAANPWDHHGDLVKGHGKMGYQVDQPIAALIKDLRSRGLLDSTLVIWAGEFGRTPFAQGANGRDHNPYGFSIWMAGGGVKGGHVYGATDDFGYQAVEQVSSVYDLWATVLYLMGIDHEALTYRYSGRDLRLTDVHGHVMRGVIA</sequence>
<dbReference type="InterPro" id="IPR010869">
    <property type="entry name" value="DUF1501"/>
</dbReference>
<comment type="caution">
    <text evidence="1">The sequence shown here is derived from an EMBL/GenBank/DDBJ whole genome shotgun (WGS) entry which is preliminary data.</text>
</comment>
<dbReference type="EMBL" id="QNRR01000001">
    <property type="protein sequence ID" value="RBP48268.1"/>
    <property type="molecule type" value="Genomic_DNA"/>
</dbReference>
<organism evidence="1 2">
    <name type="scientific">Roseimicrobium gellanilyticum</name>
    <dbReference type="NCBI Taxonomy" id="748857"/>
    <lineage>
        <taxon>Bacteria</taxon>
        <taxon>Pseudomonadati</taxon>
        <taxon>Verrucomicrobiota</taxon>
        <taxon>Verrucomicrobiia</taxon>
        <taxon>Verrucomicrobiales</taxon>
        <taxon>Verrucomicrobiaceae</taxon>
        <taxon>Roseimicrobium</taxon>
    </lineage>
</organism>
<dbReference type="InterPro" id="IPR006311">
    <property type="entry name" value="TAT_signal"/>
</dbReference>
<accession>A0A366HY78</accession>
<dbReference type="PANTHER" id="PTHR43737:SF1">
    <property type="entry name" value="DUF1501 DOMAIN-CONTAINING PROTEIN"/>
    <property type="match status" value="1"/>
</dbReference>
<dbReference type="SUPFAM" id="SSF53649">
    <property type="entry name" value="Alkaline phosphatase-like"/>
    <property type="match status" value="1"/>
</dbReference>
<name>A0A366HY78_9BACT</name>
<keyword evidence="2" id="KW-1185">Reference proteome</keyword>
<dbReference type="PANTHER" id="PTHR43737">
    <property type="entry name" value="BLL7424 PROTEIN"/>
    <property type="match status" value="1"/>
</dbReference>